<keyword evidence="2" id="KW-1185">Reference proteome</keyword>
<reference evidence="1 2" key="1">
    <citation type="journal article" date="2017" name="Nat. Commun.">
        <title>Genome assembly with in vitro proximity ligation data and whole-genome triplication in lettuce.</title>
        <authorList>
            <person name="Reyes-Chin-Wo S."/>
            <person name="Wang Z."/>
            <person name="Yang X."/>
            <person name="Kozik A."/>
            <person name="Arikit S."/>
            <person name="Song C."/>
            <person name="Xia L."/>
            <person name="Froenicke L."/>
            <person name="Lavelle D.O."/>
            <person name="Truco M.J."/>
            <person name="Xia R."/>
            <person name="Zhu S."/>
            <person name="Xu C."/>
            <person name="Xu H."/>
            <person name="Xu X."/>
            <person name="Cox K."/>
            <person name="Korf I."/>
            <person name="Meyers B.C."/>
            <person name="Michelmore R.W."/>
        </authorList>
    </citation>
    <scope>NUCLEOTIDE SEQUENCE [LARGE SCALE GENOMIC DNA]</scope>
    <source>
        <strain evidence="2">cv. Salinas</strain>
        <tissue evidence="1">Seedlings</tissue>
    </source>
</reference>
<comment type="caution">
    <text evidence="1">The sequence shown here is derived from an EMBL/GenBank/DDBJ whole genome shotgun (WGS) entry which is preliminary data.</text>
</comment>
<gene>
    <name evidence="1" type="ORF">LSAT_V11C800420800</name>
</gene>
<organism evidence="1 2">
    <name type="scientific">Lactuca sativa</name>
    <name type="common">Garden lettuce</name>
    <dbReference type="NCBI Taxonomy" id="4236"/>
    <lineage>
        <taxon>Eukaryota</taxon>
        <taxon>Viridiplantae</taxon>
        <taxon>Streptophyta</taxon>
        <taxon>Embryophyta</taxon>
        <taxon>Tracheophyta</taxon>
        <taxon>Spermatophyta</taxon>
        <taxon>Magnoliopsida</taxon>
        <taxon>eudicotyledons</taxon>
        <taxon>Gunneridae</taxon>
        <taxon>Pentapetalae</taxon>
        <taxon>asterids</taxon>
        <taxon>campanulids</taxon>
        <taxon>Asterales</taxon>
        <taxon>Asteraceae</taxon>
        <taxon>Cichorioideae</taxon>
        <taxon>Cichorieae</taxon>
        <taxon>Lactucinae</taxon>
        <taxon>Lactuca</taxon>
    </lineage>
</organism>
<protein>
    <submittedName>
        <fullName evidence="1">Uncharacterized protein</fullName>
    </submittedName>
</protein>
<dbReference type="PANTHER" id="PTHR33987:SF1">
    <property type="entry name" value="CALCINEURIN-LIKE METALLO-PHOSPHOESTERASE SUPERFAMILY PROTEIN"/>
    <property type="match status" value="1"/>
</dbReference>
<evidence type="ECO:0000313" key="2">
    <source>
        <dbReference type="Proteomes" id="UP000235145"/>
    </source>
</evidence>
<sequence>MSLLTLTPATSPPSPSSQLGDCSTVINAGFQATHPWIIRISISFLQPIWDAIVNVKPQLFIWLGDNIYGDIRRPFKLFGNERTIGPRKNVPRFLPSSVDEMQEKYKIAKNIHGYSCLREIAKVVSNLPACTGPLFYMESWGRFPSDGKHLSNMILDSMRDGVVFDCGTTYPLYDITSSGLTQAVEKVIPLFLHFGLRFLAWVTLTPTTMRVINNNCKYKSCTYGLSPL</sequence>
<dbReference type="EMBL" id="NBSK02000008">
    <property type="protein sequence ID" value="KAJ0190711.1"/>
    <property type="molecule type" value="Genomic_DNA"/>
</dbReference>
<name>A0A9R1UNM7_LACSA</name>
<dbReference type="AlphaFoldDB" id="A0A9R1UNM7"/>
<proteinExistence type="predicted"/>
<accession>A0A9R1UNM7</accession>
<dbReference type="Proteomes" id="UP000235145">
    <property type="component" value="Unassembled WGS sequence"/>
</dbReference>
<dbReference type="PANTHER" id="PTHR33987">
    <property type="entry name" value="CALCINEURIN-LIKE METALLO-PHOSPHOESTERASE SUPERFAMILY PROTEIN"/>
    <property type="match status" value="1"/>
</dbReference>
<evidence type="ECO:0000313" key="1">
    <source>
        <dbReference type="EMBL" id="KAJ0190711.1"/>
    </source>
</evidence>